<dbReference type="Pfam" id="PF21880">
    <property type="entry name" value="DUF6916"/>
    <property type="match status" value="1"/>
</dbReference>
<dbReference type="Proteomes" id="UP000471751">
    <property type="component" value="Unassembled WGS sequence"/>
</dbReference>
<evidence type="ECO:0000313" key="3">
    <source>
        <dbReference type="Proteomes" id="UP000471751"/>
    </source>
</evidence>
<reference evidence="2 3" key="1">
    <citation type="submission" date="2020-02" db="EMBL/GenBank/DDBJ databases">
        <title>Broccoli isolated Pseudomonas sp.</title>
        <authorList>
            <person name="Fujikawa T."/>
            <person name="Sawada H."/>
        </authorList>
    </citation>
    <scope>NUCLEOTIDE SEQUENCE [LARGE SCALE GENOMIC DNA]</scope>
    <source>
        <strain evidence="2 3">JCM 32154</strain>
    </source>
</reference>
<comment type="caution">
    <text evidence="2">The sequence shown here is derived from an EMBL/GenBank/DDBJ whole genome shotgun (WGS) entry which is preliminary data.</text>
</comment>
<protein>
    <recommendedName>
        <fullName evidence="1">DUF6916 domain-containing protein</fullName>
    </recommendedName>
</protein>
<proteinExistence type="predicted"/>
<sequence>MSDQTFAAIPGLQELRDADPDGFVLQLTPEQGLKVNLLQVREGVAMNQDHECYSLLLALPHGVSLPQEVFNLFGPGREQPWTLLMTPMAPEPDGRHVLEAVIHRRREAGDAP</sequence>
<evidence type="ECO:0000313" key="2">
    <source>
        <dbReference type="EMBL" id="NES11802.1"/>
    </source>
</evidence>
<evidence type="ECO:0000259" key="1">
    <source>
        <dbReference type="Pfam" id="PF21880"/>
    </source>
</evidence>
<dbReference type="EMBL" id="JAAHBT010000321">
    <property type="protein sequence ID" value="NES11802.1"/>
    <property type="molecule type" value="Genomic_DNA"/>
</dbReference>
<dbReference type="InterPro" id="IPR054209">
    <property type="entry name" value="DUF6916"/>
</dbReference>
<organism evidence="2 3">
    <name type="scientific">Pseudomonas laurentiana</name>
    <dbReference type="NCBI Taxonomy" id="2364649"/>
    <lineage>
        <taxon>Bacteria</taxon>
        <taxon>Pseudomonadati</taxon>
        <taxon>Pseudomonadota</taxon>
        <taxon>Gammaproteobacteria</taxon>
        <taxon>Pseudomonadales</taxon>
        <taxon>Pseudomonadaceae</taxon>
        <taxon>Pseudomonas</taxon>
    </lineage>
</organism>
<feature type="domain" description="DUF6916" evidence="1">
    <location>
        <begin position="23"/>
        <end position="102"/>
    </location>
</feature>
<dbReference type="RefSeq" id="WP_163939657.1">
    <property type="nucleotide sequence ID" value="NZ_BMQU01000004.1"/>
</dbReference>
<name>A0A6I5RUE8_9PSED</name>
<dbReference type="AlphaFoldDB" id="A0A6I5RUE8"/>
<accession>A0A6I5RUE8</accession>
<keyword evidence="3" id="KW-1185">Reference proteome</keyword>
<gene>
    <name evidence="2" type="ORF">G3O07_21995</name>
</gene>